<keyword evidence="6 14" id="KW-0812">Transmembrane</keyword>
<dbReference type="AlphaFoldDB" id="A0A844B3K7"/>
<comment type="similarity">
    <text evidence="2 14 15">Belongs to the TonB-dependent receptor family.</text>
</comment>
<evidence type="ECO:0000256" key="14">
    <source>
        <dbReference type="PROSITE-ProRule" id="PRU01360"/>
    </source>
</evidence>
<dbReference type="Pfam" id="PF00593">
    <property type="entry name" value="TonB_dep_Rec_b-barrel"/>
    <property type="match status" value="1"/>
</dbReference>
<keyword evidence="12 19" id="KW-0675">Receptor</keyword>
<keyword evidence="7 16" id="KW-0732">Signal</keyword>
<evidence type="ECO:0000256" key="5">
    <source>
        <dbReference type="ARBA" id="ARBA00022496"/>
    </source>
</evidence>
<dbReference type="Gene3D" id="2.40.170.20">
    <property type="entry name" value="TonB-dependent receptor, beta-barrel domain"/>
    <property type="match status" value="1"/>
</dbReference>
<dbReference type="Pfam" id="PF07715">
    <property type="entry name" value="Plug"/>
    <property type="match status" value="1"/>
</dbReference>
<dbReference type="Gene3D" id="2.170.130.10">
    <property type="entry name" value="TonB-dependent receptor, plug domain"/>
    <property type="match status" value="1"/>
</dbReference>
<keyword evidence="3 14" id="KW-0813">Transport</keyword>
<sequence>MKQLGMLAWVAFALPAPALAQTAALEPVTVTATRTEAAPFDVPAAVDVIGTERIRGAGRPEVNLSESVGLIPGVTARDRQNYAQDLQLSIRGFGARSTFGVRGVRLYVDGIPATMPDGQGQLSHIDLASAARIEVLRGPFSVLYGNSSGGVVQVFTQQGEGAPVAASTFTSGSDGLRRPGVRVSGSTPGLRYAISANRFESQGWRDHSEASRDVMNGRLDFERGEGSEWTLVANSLRMRADDPLGLTRAQFEAAPRQVDAAAQQFDTRKTVQQDQIGVVHDRSLGAGQSLRLMVYAGQRATTQFQSIPVATQANVLHPGGVIGLGRRYAGTDWRWTSRRTTAHGDIEWVAGISYDMLIEHRQGWQNFAGAALGVQGALRRDEDNRVSNVDPYAQLVWKLAPRWTLTAGVRHSSVRFGSRDHFISGANGDDSGGVRYGATLPVAALMFALSPDVHLYASAGRGFETPTFNELAYRAGGLTGLNFTLKPSDSTNVELGVKGRTAWGDAVRTEWNATAFQTTTANELVTQTNVGGRSTFQNAGATRRRGVEASWTALLGRAWRVQFAQAWLDATYRDGFLTCASTPCAAAALPIPAGNRIPGTAHSVTAAELAWQPDQGWRGGIEARRSSEVFANDANTQAAPAFTTFALNGGYVLDVQRWSLAATARIDNVFNRRYVGSVIVNEGNARFFEPAPGRTWVVKLSASYNF</sequence>
<evidence type="ECO:0000256" key="2">
    <source>
        <dbReference type="ARBA" id="ARBA00009810"/>
    </source>
</evidence>
<organism evidence="19 20">
    <name type="scientific">Caenimonas koreensis DSM 17982</name>
    <dbReference type="NCBI Taxonomy" id="1121255"/>
    <lineage>
        <taxon>Bacteria</taxon>
        <taxon>Pseudomonadati</taxon>
        <taxon>Pseudomonadota</taxon>
        <taxon>Betaproteobacteria</taxon>
        <taxon>Burkholderiales</taxon>
        <taxon>Comamonadaceae</taxon>
        <taxon>Caenimonas</taxon>
    </lineage>
</organism>
<keyword evidence="8" id="KW-0408">Iron</keyword>
<evidence type="ECO:0000256" key="15">
    <source>
        <dbReference type="RuleBase" id="RU003357"/>
    </source>
</evidence>
<feature type="chain" id="PRO_5033000491" evidence="16">
    <location>
        <begin position="21"/>
        <end position="706"/>
    </location>
</feature>
<dbReference type="InterPro" id="IPR012910">
    <property type="entry name" value="Plug_dom"/>
</dbReference>
<evidence type="ECO:0000256" key="10">
    <source>
        <dbReference type="ARBA" id="ARBA00023077"/>
    </source>
</evidence>
<gene>
    <name evidence="19" type="ORF">GHT07_00880</name>
</gene>
<evidence type="ECO:0000256" key="13">
    <source>
        <dbReference type="ARBA" id="ARBA00023237"/>
    </source>
</evidence>
<dbReference type="InterPro" id="IPR000531">
    <property type="entry name" value="Beta-barrel_TonB"/>
</dbReference>
<dbReference type="PANTHER" id="PTHR32552:SF68">
    <property type="entry name" value="FERRICHROME OUTER MEMBRANE TRANSPORTER_PHAGE RECEPTOR"/>
    <property type="match status" value="1"/>
</dbReference>
<dbReference type="InterPro" id="IPR036942">
    <property type="entry name" value="Beta-barrel_TonB_sf"/>
</dbReference>
<dbReference type="PANTHER" id="PTHR32552">
    <property type="entry name" value="FERRICHROME IRON RECEPTOR-RELATED"/>
    <property type="match status" value="1"/>
</dbReference>
<keyword evidence="4 14" id="KW-1134">Transmembrane beta strand</keyword>
<evidence type="ECO:0000259" key="17">
    <source>
        <dbReference type="Pfam" id="PF00593"/>
    </source>
</evidence>
<name>A0A844B3K7_9BURK</name>
<evidence type="ECO:0000256" key="16">
    <source>
        <dbReference type="SAM" id="SignalP"/>
    </source>
</evidence>
<dbReference type="GO" id="GO:0015344">
    <property type="term" value="F:siderophore uptake transmembrane transporter activity"/>
    <property type="evidence" value="ECO:0007669"/>
    <property type="project" value="TreeGrafter"/>
</dbReference>
<evidence type="ECO:0000313" key="19">
    <source>
        <dbReference type="EMBL" id="MRD45816.1"/>
    </source>
</evidence>
<dbReference type="PROSITE" id="PS52016">
    <property type="entry name" value="TONB_DEPENDENT_REC_3"/>
    <property type="match status" value="1"/>
</dbReference>
<dbReference type="RefSeq" id="WP_153583163.1">
    <property type="nucleotide sequence ID" value="NZ_WJBU01000001.1"/>
</dbReference>
<evidence type="ECO:0000256" key="9">
    <source>
        <dbReference type="ARBA" id="ARBA00023065"/>
    </source>
</evidence>
<evidence type="ECO:0000256" key="6">
    <source>
        <dbReference type="ARBA" id="ARBA00022692"/>
    </source>
</evidence>
<evidence type="ECO:0000256" key="12">
    <source>
        <dbReference type="ARBA" id="ARBA00023170"/>
    </source>
</evidence>
<keyword evidence="10 15" id="KW-0798">TonB box</keyword>
<dbReference type="GO" id="GO:0009279">
    <property type="term" value="C:cell outer membrane"/>
    <property type="evidence" value="ECO:0007669"/>
    <property type="project" value="UniProtKB-SubCell"/>
</dbReference>
<protein>
    <submittedName>
        <fullName evidence="19">TonB-dependent receptor</fullName>
    </submittedName>
</protein>
<evidence type="ECO:0000256" key="4">
    <source>
        <dbReference type="ARBA" id="ARBA00022452"/>
    </source>
</evidence>
<dbReference type="Proteomes" id="UP000487350">
    <property type="component" value="Unassembled WGS sequence"/>
</dbReference>
<evidence type="ECO:0000256" key="7">
    <source>
        <dbReference type="ARBA" id="ARBA00022729"/>
    </source>
</evidence>
<feature type="domain" description="TonB-dependent receptor-like beta-barrel" evidence="17">
    <location>
        <begin position="235"/>
        <end position="668"/>
    </location>
</feature>
<keyword evidence="20" id="KW-1185">Reference proteome</keyword>
<dbReference type="EMBL" id="WJBU01000001">
    <property type="protein sequence ID" value="MRD45816.1"/>
    <property type="molecule type" value="Genomic_DNA"/>
</dbReference>
<keyword evidence="9" id="KW-0406">Ion transport</keyword>
<keyword evidence="13 14" id="KW-0998">Cell outer membrane</keyword>
<dbReference type="InterPro" id="IPR037066">
    <property type="entry name" value="Plug_dom_sf"/>
</dbReference>
<keyword evidence="11 14" id="KW-0472">Membrane</keyword>
<dbReference type="SUPFAM" id="SSF56935">
    <property type="entry name" value="Porins"/>
    <property type="match status" value="1"/>
</dbReference>
<feature type="signal peptide" evidence="16">
    <location>
        <begin position="1"/>
        <end position="20"/>
    </location>
</feature>
<feature type="domain" description="TonB-dependent receptor plug" evidence="18">
    <location>
        <begin position="40"/>
        <end position="151"/>
    </location>
</feature>
<comment type="caution">
    <text evidence="19">The sequence shown here is derived from an EMBL/GenBank/DDBJ whole genome shotgun (WGS) entry which is preliminary data.</text>
</comment>
<comment type="subcellular location">
    <subcellularLocation>
        <location evidence="1 14">Cell outer membrane</location>
        <topology evidence="1 14">Multi-pass membrane protein</topology>
    </subcellularLocation>
</comment>
<evidence type="ECO:0000256" key="3">
    <source>
        <dbReference type="ARBA" id="ARBA00022448"/>
    </source>
</evidence>
<evidence type="ECO:0000313" key="20">
    <source>
        <dbReference type="Proteomes" id="UP000487350"/>
    </source>
</evidence>
<evidence type="ECO:0000256" key="11">
    <source>
        <dbReference type="ARBA" id="ARBA00023136"/>
    </source>
</evidence>
<dbReference type="OrthoDB" id="9760620at2"/>
<evidence type="ECO:0000256" key="1">
    <source>
        <dbReference type="ARBA" id="ARBA00004571"/>
    </source>
</evidence>
<dbReference type="CDD" id="cd01347">
    <property type="entry name" value="ligand_gated_channel"/>
    <property type="match status" value="1"/>
</dbReference>
<proteinExistence type="inferred from homology"/>
<reference evidence="19 20" key="1">
    <citation type="submission" date="2019-11" db="EMBL/GenBank/DDBJ databases">
        <title>Caenimonas koreensis gen. nov., sp. nov., isolated from activated sludge.</title>
        <authorList>
            <person name="Seung H.R."/>
        </authorList>
    </citation>
    <scope>NUCLEOTIDE SEQUENCE [LARGE SCALE GENOMIC DNA]</scope>
    <source>
        <strain evidence="19 20">EMB320</strain>
    </source>
</reference>
<keyword evidence="5" id="KW-0410">Iron transport</keyword>
<dbReference type="InterPro" id="IPR039426">
    <property type="entry name" value="TonB-dep_rcpt-like"/>
</dbReference>
<accession>A0A844B3K7</accession>
<evidence type="ECO:0000256" key="8">
    <source>
        <dbReference type="ARBA" id="ARBA00023004"/>
    </source>
</evidence>
<evidence type="ECO:0000259" key="18">
    <source>
        <dbReference type="Pfam" id="PF07715"/>
    </source>
</evidence>